<comment type="caution">
    <text evidence="2">The sequence shown here is derived from an EMBL/GenBank/DDBJ whole genome shotgun (WGS) entry which is preliminary data.</text>
</comment>
<dbReference type="AlphaFoldDB" id="A0A0F9XLM0"/>
<name>A0A0F9XLM0_TRIHA</name>
<proteinExistence type="predicted"/>
<gene>
    <name evidence="2" type="ORF">THAR02_02205</name>
</gene>
<dbReference type="OrthoDB" id="8119704at2759"/>
<sequence length="308" mass="34078">MSTHQTAPTQYIIAADGVKYAYRRIGSSEGLPLVMHGFFRSNMDFWDPILINNLAQKRPVILFDQAGVGRSSGKIPMTYQGWADCQINLTNALGIDRYDVAGFSMGGLSAQLVALTVPQKVRKLVLLGTTSAAPFEEESDIAGIVWPREKAQPEPMAVLTTSESTPEEVQHAIAYSFFYQTDAGRKAAQGWWNRVNERKVDGETPLLEFVNSEGTARQVEAVVHWNTPEKSGAYDRLSDLDMPVLVMNGDDDLLIPPSRSWELAKKIPNSQLIIFPKAGHGFLYQYAKLTATHINMFLDGFGGLHGDE</sequence>
<protein>
    <recommendedName>
        <fullName evidence="1">AB hydrolase-1 domain-containing protein</fullName>
    </recommendedName>
</protein>
<evidence type="ECO:0000259" key="1">
    <source>
        <dbReference type="Pfam" id="PF00561"/>
    </source>
</evidence>
<evidence type="ECO:0000313" key="2">
    <source>
        <dbReference type="EMBL" id="KKP05651.1"/>
    </source>
</evidence>
<dbReference type="Proteomes" id="UP000034112">
    <property type="component" value="Unassembled WGS sequence"/>
</dbReference>
<feature type="domain" description="AB hydrolase-1" evidence="1">
    <location>
        <begin position="33"/>
        <end position="283"/>
    </location>
</feature>
<accession>A0A0F9XLM0</accession>
<organism evidence="2 3">
    <name type="scientific">Trichoderma harzianum</name>
    <name type="common">Hypocrea lixii</name>
    <dbReference type="NCBI Taxonomy" id="5544"/>
    <lineage>
        <taxon>Eukaryota</taxon>
        <taxon>Fungi</taxon>
        <taxon>Dikarya</taxon>
        <taxon>Ascomycota</taxon>
        <taxon>Pezizomycotina</taxon>
        <taxon>Sordariomycetes</taxon>
        <taxon>Hypocreomycetidae</taxon>
        <taxon>Hypocreales</taxon>
        <taxon>Hypocreaceae</taxon>
        <taxon>Trichoderma</taxon>
    </lineage>
</organism>
<dbReference type="SUPFAM" id="SSF53474">
    <property type="entry name" value="alpha/beta-Hydrolases"/>
    <property type="match status" value="1"/>
</dbReference>
<dbReference type="GO" id="GO:0046464">
    <property type="term" value="P:acylglycerol catabolic process"/>
    <property type="evidence" value="ECO:0007669"/>
    <property type="project" value="TreeGrafter"/>
</dbReference>
<dbReference type="InterPro" id="IPR029058">
    <property type="entry name" value="AB_hydrolase_fold"/>
</dbReference>
<dbReference type="Gene3D" id="3.40.50.1820">
    <property type="entry name" value="alpha/beta hydrolase"/>
    <property type="match status" value="1"/>
</dbReference>
<reference evidence="3" key="1">
    <citation type="journal article" date="2015" name="Genome Announc.">
        <title>Draft whole-genome sequence of the biocontrol agent Trichoderma harzianum T6776.</title>
        <authorList>
            <person name="Baroncelli R."/>
            <person name="Piaggeschi G."/>
            <person name="Fiorini L."/>
            <person name="Bertolini E."/>
            <person name="Zapparata A."/>
            <person name="Pe M.E."/>
            <person name="Sarrocco S."/>
            <person name="Vannacci G."/>
        </authorList>
    </citation>
    <scope>NUCLEOTIDE SEQUENCE [LARGE SCALE GENOMIC DNA]</scope>
    <source>
        <strain evidence="3">T6776</strain>
    </source>
</reference>
<dbReference type="PANTHER" id="PTHR43798:SF5">
    <property type="entry name" value="MONOACYLGLYCEROL LIPASE ABHD6"/>
    <property type="match status" value="1"/>
</dbReference>
<dbReference type="GO" id="GO:0016020">
    <property type="term" value="C:membrane"/>
    <property type="evidence" value="ECO:0007669"/>
    <property type="project" value="TreeGrafter"/>
</dbReference>
<dbReference type="InterPro" id="IPR000073">
    <property type="entry name" value="AB_hydrolase_1"/>
</dbReference>
<dbReference type="GO" id="GO:0047372">
    <property type="term" value="F:monoacylglycerol lipase activity"/>
    <property type="evidence" value="ECO:0007669"/>
    <property type="project" value="TreeGrafter"/>
</dbReference>
<dbReference type="PANTHER" id="PTHR43798">
    <property type="entry name" value="MONOACYLGLYCEROL LIPASE"/>
    <property type="match status" value="1"/>
</dbReference>
<dbReference type="Pfam" id="PF00561">
    <property type="entry name" value="Abhydrolase_1"/>
    <property type="match status" value="1"/>
</dbReference>
<dbReference type="OMA" id="ENWYALN"/>
<dbReference type="EMBL" id="JOKZ01000043">
    <property type="protein sequence ID" value="KKP05651.1"/>
    <property type="molecule type" value="Genomic_DNA"/>
</dbReference>
<dbReference type="InterPro" id="IPR050266">
    <property type="entry name" value="AB_hydrolase_sf"/>
</dbReference>
<evidence type="ECO:0000313" key="3">
    <source>
        <dbReference type="Proteomes" id="UP000034112"/>
    </source>
</evidence>
<dbReference type="PRINTS" id="PR00111">
    <property type="entry name" value="ABHYDROLASE"/>
</dbReference>